<feature type="transmembrane region" description="Helical" evidence="1">
    <location>
        <begin position="434"/>
        <end position="453"/>
    </location>
</feature>
<feature type="transmembrane region" description="Helical" evidence="1">
    <location>
        <begin position="387"/>
        <end position="405"/>
    </location>
</feature>
<keyword evidence="1" id="KW-0812">Transmembrane</keyword>
<dbReference type="EMBL" id="FQZC01000002">
    <property type="protein sequence ID" value="SHI96735.1"/>
    <property type="molecule type" value="Genomic_DNA"/>
</dbReference>
<evidence type="ECO:0000259" key="2">
    <source>
        <dbReference type="Pfam" id="PF01970"/>
    </source>
</evidence>
<name>A0ABY1ICD7_9HYPH</name>
<keyword evidence="1" id="KW-0472">Membrane</keyword>
<evidence type="ECO:0000313" key="3">
    <source>
        <dbReference type="EMBL" id="SHI96735.1"/>
    </source>
</evidence>
<protein>
    <submittedName>
        <fullName evidence="3">Tricarboxylic transport membrane protein</fullName>
    </submittedName>
</protein>
<organism evidence="3 4">
    <name type="scientific">Aureimonas altamirensis DSM 21988</name>
    <dbReference type="NCBI Taxonomy" id="1121026"/>
    <lineage>
        <taxon>Bacteria</taxon>
        <taxon>Pseudomonadati</taxon>
        <taxon>Pseudomonadota</taxon>
        <taxon>Alphaproteobacteria</taxon>
        <taxon>Hyphomicrobiales</taxon>
        <taxon>Aurantimonadaceae</taxon>
        <taxon>Aureimonas</taxon>
    </lineage>
</organism>
<gene>
    <name evidence="3" type="ORF">SAMN02745911_1263</name>
</gene>
<feature type="transmembrane region" description="Helical" evidence="1">
    <location>
        <begin position="56"/>
        <end position="78"/>
    </location>
</feature>
<dbReference type="InterPro" id="IPR002823">
    <property type="entry name" value="DUF112_TM"/>
</dbReference>
<dbReference type="PANTHER" id="PTHR35342">
    <property type="entry name" value="TRICARBOXYLIC TRANSPORT PROTEIN"/>
    <property type="match status" value="1"/>
</dbReference>
<dbReference type="PANTHER" id="PTHR35342:SF5">
    <property type="entry name" value="TRICARBOXYLIC TRANSPORT PROTEIN"/>
    <property type="match status" value="1"/>
</dbReference>
<feature type="transmembrane region" description="Helical" evidence="1">
    <location>
        <begin position="465"/>
        <end position="483"/>
    </location>
</feature>
<feature type="transmembrane region" description="Helical" evidence="1">
    <location>
        <begin position="26"/>
        <end position="49"/>
    </location>
</feature>
<proteinExistence type="predicted"/>
<accession>A0ABY1ICD7</accession>
<comment type="caution">
    <text evidence="3">The sequence shown here is derived from an EMBL/GenBank/DDBJ whole genome shotgun (WGS) entry which is preliminary data.</text>
</comment>
<feature type="transmembrane region" description="Helical" evidence="1">
    <location>
        <begin position="411"/>
        <end position="427"/>
    </location>
</feature>
<keyword evidence="1" id="KW-1133">Transmembrane helix</keyword>
<keyword evidence="4" id="KW-1185">Reference proteome</keyword>
<feature type="transmembrane region" description="Helical" evidence="1">
    <location>
        <begin position="104"/>
        <end position="126"/>
    </location>
</feature>
<reference evidence="3 4" key="1">
    <citation type="submission" date="2016-11" db="EMBL/GenBank/DDBJ databases">
        <authorList>
            <person name="Varghese N."/>
            <person name="Submissions S."/>
        </authorList>
    </citation>
    <scope>NUCLEOTIDE SEQUENCE [LARGE SCALE GENOMIC DNA]</scope>
    <source>
        <strain evidence="3 4">DSM 21988</strain>
    </source>
</reference>
<evidence type="ECO:0000256" key="1">
    <source>
        <dbReference type="SAM" id="Phobius"/>
    </source>
</evidence>
<dbReference type="Proteomes" id="UP000184290">
    <property type="component" value="Unassembled WGS sequence"/>
</dbReference>
<evidence type="ECO:0000313" key="4">
    <source>
        <dbReference type="Proteomes" id="UP000184290"/>
    </source>
</evidence>
<feature type="transmembrane region" description="Helical" evidence="1">
    <location>
        <begin position="194"/>
        <end position="214"/>
    </location>
</feature>
<sequence>MLDGLLQALSLGNALAAVAGVFFGIIIGAIPGLSATFGIVLLVPVTFLMTPDHGMIMLVGIYAGAIYGGSISAILLNIPGTPASIVSGWEGHAMAKRGDAPQALGISAVGAGIGGIVSAIGLIFLTPMLAQLALRFGAPEYILLVVFSLLIVVAMMETPIRASLTSAFIGLTIASVGISPVDGMPRITFGFYDLYSGLGIVAILIGFFCLPQALQLGVEAIRGEKGVAVGAVAASSVVRVLKRVAYDRWLLLRSSLLGLGMGILPAIGPESSPFVAHSLERKLSSRPDEFGKGSESGLFAAEASASANVGGSLIPLLALGIPGSAAAAVFIGALTLHGLQPGPLLFTEQPGLMYSFFTGYFVVNILVVLMGLFLSRHLAVLLRLPKSILAAYITLFSFFGAYAVNNSMFDIWVMLGSFALVVALRITNIPVIPAVLGFILGSVLETNLAIALARSTDPIYYLQRPIAVGLAVVCLLLIAWIIFRCWHHATGVRQDEEPDTSLLDVKD</sequence>
<dbReference type="RefSeq" id="WP_060605997.1">
    <property type="nucleotide sequence ID" value="NZ_FQZC01000002.1"/>
</dbReference>
<feature type="domain" description="DUF112" evidence="2">
    <location>
        <begin position="15"/>
        <end position="436"/>
    </location>
</feature>
<feature type="transmembrane region" description="Helical" evidence="1">
    <location>
        <begin position="351"/>
        <end position="375"/>
    </location>
</feature>
<feature type="transmembrane region" description="Helical" evidence="1">
    <location>
        <begin position="162"/>
        <end position="182"/>
    </location>
</feature>
<feature type="transmembrane region" description="Helical" evidence="1">
    <location>
        <begin position="138"/>
        <end position="156"/>
    </location>
</feature>
<dbReference type="Pfam" id="PF01970">
    <property type="entry name" value="TctA"/>
    <property type="match status" value="1"/>
</dbReference>
<feature type="transmembrane region" description="Helical" evidence="1">
    <location>
        <begin position="316"/>
        <end position="339"/>
    </location>
</feature>
<feature type="transmembrane region" description="Helical" evidence="1">
    <location>
        <begin position="226"/>
        <end position="245"/>
    </location>
</feature>